<dbReference type="Pfam" id="PF13401">
    <property type="entry name" value="AAA_22"/>
    <property type="match status" value="1"/>
</dbReference>
<dbReference type="GO" id="GO:0042834">
    <property type="term" value="F:peptidoglycan binding"/>
    <property type="evidence" value="ECO:0007669"/>
    <property type="project" value="InterPro"/>
</dbReference>
<dbReference type="SUPFAM" id="SSF52540">
    <property type="entry name" value="P-loop containing nucleoside triphosphate hydrolases"/>
    <property type="match status" value="1"/>
</dbReference>
<dbReference type="Pfam" id="PF05036">
    <property type="entry name" value="SPOR"/>
    <property type="match status" value="1"/>
</dbReference>
<keyword evidence="3" id="KW-1185">Reference proteome</keyword>
<accession>A0A917JXP6</accession>
<comment type="caution">
    <text evidence="2">The sequence shown here is derived from an EMBL/GenBank/DDBJ whole genome shotgun (WGS) entry which is preliminary data.</text>
</comment>
<protein>
    <recommendedName>
        <fullName evidence="1">SPOR domain-containing protein</fullName>
    </recommendedName>
</protein>
<evidence type="ECO:0000313" key="2">
    <source>
        <dbReference type="EMBL" id="GGI91124.1"/>
    </source>
</evidence>
<proteinExistence type="predicted"/>
<dbReference type="PROSITE" id="PS51724">
    <property type="entry name" value="SPOR"/>
    <property type="match status" value="1"/>
</dbReference>
<dbReference type="EMBL" id="BMOB01000010">
    <property type="protein sequence ID" value="GGI91124.1"/>
    <property type="molecule type" value="Genomic_DNA"/>
</dbReference>
<dbReference type="RefSeq" id="WP_165481178.1">
    <property type="nucleotide sequence ID" value="NZ_BMOB01000010.1"/>
</dbReference>
<evidence type="ECO:0000313" key="3">
    <source>
        <dbReference type="Proteomes" id="UP000630149"/>
    </source>
</evidence>
<dbReference type="InterPro" id="IPR027417">
    <property type="entry name" value="P-loop_NTPase"/>
</dbReference>
<dbReference type="InterPro" id="IPR007730">
    <property type="entry name" value="SPOR-like_dom"/>
</dbReference>
<evidence type="ECO:0000259" key="1">
    <source>
        <dbReference type="PROSITE" id="PS51724"/>
    </source>
</evidence>
<feature type="domain" description="SPOR" evidence="1">
    <location>
        <begin position="392"/>
        <end position="470"/>
    </location>
</feature>
<dbReference type="InterPro" id="IPR036680">
    <property type="entry name" value="SPOR-like_sf"/>
</dbReference>
<dbReference type="PANTHER" id="PTHR35894:SF1">
    <property type="entry name" value="PHOSPHORIBULOKINASE _ URIDINE KINASE FAMILY"/>
    <property type="match status" value="1"/>
</dbReference>
<dbReference type="Gene3D" id="3.40.50.300">
    <property type="entry name" value="P-loop containing nucleotide triphosphate hydrolases"/>
    <property type="match status" value="1"/>
</dbReference>
<name>A0A917JXP6_9GAMM</name>
<reference evidence="2" key="1">
    <citation type="journal article" date="2014" name="Int. J. Syst. Evol. Microbiol.">
        <title>Complete genome sequence of Corynebacterium casei LMG S-19264T (=DSM 44701T), isolated from a smear-ripened cheese.</title>
        <authorList>
            <consortium name="US DOE Joint Genome Institute (JGI-PGF)"/>
            <person name="Walter F."/>
            <person name="Albersmeier A."/>
            <person name="Kalinowski J."/>
            <person name="Ruckert C."/>
        </authorList>
    </citation>
    <scope>NUCLEOTIDE SEQUENCE</scope>
    <source>
        <strain evidence="2">JCM 13919</strain>
    </source>
</reference>
<gene>
    <name evidence="2" type="ORF">GCM10007966_19730</name>
</gene>
<dbReference type="PANTHER" id="PTHR35894">
    <property type="entry name" value="GENERAL SECRETION PATHWAY PROTEIN A-RELATED"/>
    <property type="match status" value="1"/>
</dbReference>
<dbReference type="AlphaFoldDB" id="A0A917JXP6"/>
<dbReference type="Gene3D" id="3.30.70.1070">
    <property type="entry name" value="Sporulation related repeat"/>
    <property type="match status" value="1"/>
</dbReference>
<dbReference type="InterPro" id="IPR049945">
    <property type="entry name" value="AAA_22"/>
</dbReference>
<organism evidence="2 3">
    <name type="scientific">Legionella impletisoli</name>
    <dbReference type="NCBI Taxonomy" id="343510"/>
    <lineage>
        <taxon>Bacteria</taxon>
        <taxon>Pseudomonadati</taxon>
        <taxon>Pseudomonadota</taxon>
        <taxon>Gammaproteobacteria</taxon>
        <taxon>Legionellales</taxon>
        <taxon>Legionellaceae</taxon>
        <taxon>Legionella</taxon>
    </lineage>
</organism>
<reference evidence="2" key="2">
    <citation type="submission" date="2020-09" db="EMBL/GenBank/DDBJ databases">
        <authorList>
            <person name="Sun Q."/>
            <person name="Ohkuma M."/>
        </authorList>
    </citation>
    <scope>NUCLEOTIDE SEQUENCE</scope>
    <source>
        <strain evidence="2">JCM 13919</strain>
    </source>
</reference>
<dbReference type="InterPro" id="IPR052026">
    <property type="entry name" value="ExeA_AAA_ATPase_DNA-bind"/>
</dbReference>
<dbReference type="Proteomes" id="UP000630149">
    <property type="component" value="Unassembled WGS sequence"/>
</dbReference>
<dbReference type="GO" id="GO:0016887">
    <property type="term" value="F:ATP hydrolysis activity"/>
    <property type="evidence" value="ECO:0007669"/>
    <property type="project" value="InterPro"/>
</dbReference>
<sequence>MNDGALEINLDANKLYKPASWLAKIEFINQIVLGTNVLISVLGEEGSGKTSFSALLQAHLDPQIQTHYFAVNPLFDEATFVRQISQKLNLEEKNSFAEFIEESQANQSHTLLIIDDAHHLPESFIDTILNPLQQQGAHGYFHVCFIANQSFLKVLNQFEQQNYKEMIHTIELGHLNEKETKEYLLHRFLTHPEFISEERAKQFYQFTDGSILGINTQMASFFNLGQAVTPGSRAQYRSTHYQRLSLIAGAVVVALGLAFTLKPSESGLKPSSEVVMELEKPIEATRLATQVVDEPFYMSSIPSYDLAAVRQFLQPTELRRAELVVYNEEDDLSNNSLVVMDKVVVVPKVIHKSQPSEDVSVEVAEKITMNPQSDKQLAQAEVKPSKPKVAKKSTKGAYTIQLIASHSRAELERFASAHHIEGKAKIHQSKKQGKNWYVLTMGDFKDHDGAKLAISQLPLDLAKFKPWVRKMDRLQSLG</sequence>